<dbReference type="OrthoDB" id="427456at2759"/>
<evidence type="ECO:0000313" key="1">
    <source>
        <dbReference type="EMBL" id="KAG7473409.1"/>
    </source>
</evidence>
<comment type="caution">
    <text evidence="1">The sequence shown here is derived from an EMBL/GenBank/DDBJ whole genome shotgun (WGS) entry which is preliminary data.</text>
</comment>
<dbReference type="PANTHER" id="PTHR46842">
    <property type="entry name" value="TRANSMEMBRANE PROTEIN 266"/>
    <property type="match status" value="1"/>
</dbReference>
<organism evidence="1 2">
    <name type="scientific">Megalops atlanticus</name>
    <name type="common">Tarpon</name>
    <name type="synonym">Clupea gigantea</name>
    <dbReference type="NCBI Taxonomy" id="7932"/>
    <lineage>
        <taxon>Eukaryota</taxon>
        <taxon>Metazoa</taxon>
        <taxon>Chordata</taxon>
        <taxon>Craniata</taxon>
        <taxon>Vertebrata</taxon>
        <taxon>Euteleostomi</taxon>
        <taxon>Actinopterygii</taxon>
        <taxon>Neopterygii</taxon>
        <taxon>Teleostei</taxon>
        <taxon>Elopiformes</taxon>
        <taxon>Megalopidae</taxon>
        <taxon>Megalops</taxon>
    </lineage>
</organism>
<reference evidence="1" key="1">
    <citation type="submission" date="2021-01" db="EMBL/GenBank/DDBJ databases">
        <authorList>
            <person name="Zahm M."/>
            <person name="Roques C."/>
            <person name="Cabau C."/>
            <person name="Klopp C."/>
            <person name="Donnadieu C."/>
            <person name="Jouanno E."/>
            <person name="Lampietro C."/>
            <person name="Louis A."/>
            <person name="Herpin A."/>
            <person name="Echchiki A."/>
            <person name="Berthelot C."/>
            <person name="Parey E."/>
            <person name="Roest-Crollius H."/>
            <person name="Braasch I."/>
            <person name="Postlethwait J."/>
            <person name="Bobe J."/>
            <person name="Montfort J."/>
            <person name="Bouchez O."/>
            <person name="Begum T."/>
            <person name="Mejri S."/>
            <person name="Adams A."/>
            <person name="Chen W.-J."/>
            <person name="Guiguen Y."/>
        </authorList>
    </citation>
    <scope>NUCLEOTIDE SEQUENCE</scope>
    <source>
        <strain evidence="1">YG-15Mar2019-1</strain>
        <tissue evidence="1">Brain</tissue>
    </source>
</reference>
<dbReference type="Proteomes" id="UP001046870">
    <property type="component" value="Chromosome 7"/>
</dbReference>
<dbReference type="InterPro" id="IPR042857">
    <property type="entry name" value="TMEM266"/>
</dbReference>
<dbReference type="GO" id="GO:0005886">
    <property type="term" value="C:plasma membrane"/>
    <property type="evidence" value="ECO:0007669"/>
    <property type="project" value="InterPro"/>
</dbReference>
<dbReference type="EMBL" id="JAFDVH010000007">
    <property type="protein sequence ID" value="KAG7473409.1"/>
    <property type="molecule type" value="Genomic_DNA"/>
</dbReference>
<dbReference type="PANTHER" id="PTHR46842:SF1">
    <property type="entry name" value="TRANSMEMBRANE PROTEIN 266"/>
    <property type="match status" value="1"/>
</dbReference>
<name>A0A9D3Q0U4_MEGAT</name>
<gene>
    <name evidence="1" type="ORF">MATL_G00095560</name>
</gene>
<keyword evidence="2" id="KW-1185">Reference proteome</keyword>
<dbReference type="GO" id="GO:0022832">
    <property type="term" value="F:voltage-gated channel activity"/>
    <property type="evidence" value="ECO:0007669"/>
    <property type="project" value="InterPro"/>
</dbReference>
<protein>
    <submittedName>
        <fullName evidence="1">Uncharacterized protein</fullName>
    </submittedName>
</protein>
<dbReference type="GO" id="GO:0030425">
    <property type="term" value="C:dendrite"/>
    <property type="evidence" value="ECO:0007669"/>
    <property type="project" value="TreeGrafter"/>
</dbReference>
<proteinExistence type="predicted"/>
<sequence>MTSPQAAQQAGVSDLEVISQQTEEECQRTTPVQLVGFTYQDLPLAALDLSLAGSQLLSTPDEEDSREG</sequence>
<evidence type="ECO:0000313" key="2">
    <source>
        <dbReference type="Proteomes" id="UP001046870"/>
    </source>
</evidence>
<accession>A0A9D3Q0U4</accession>
<dbReference type="AlphaFoldDB" id="A0A9D3Q0U4"/>